<evidence type="ECO:0000256" key="8">
    <source>
        <dbReference type="ARBA" id="ARBA00023027"/>
    </source>
</evidence>
<feature type="binding site" evidence="13">
    <location>
        <position position="163"/>
    </location>
    <ligand>
        <name>Mg(2+)</name>
        <dbReference type="ChEBI" id="CHEBI:18420"/>
    </ligand>
</feature>
<dbReference type="InterPro" id="IPR014729">
    <property type="entry name" value="Rossmann-like_a/b/a_fold"/>
</dbReference>
<dbReference type="GO" id="GO:0009435">
    <property type="term" value="P:NAD+ biosynthetic process"/>
    <property type="evidence" value="ECO:0007669"/>
    <property type="project" value="UniProtKB-UniRule"/>
</dbReference>
<feature type="binding site" evidence="13">
    <location>
        <position position="187"/>
    </location>
    <ligand>
        <name>ATP</name>
        <dbReference type="ChEBI" id="CHEBI:30616"/>
    </ligand>
</feature>
<gene>
    <name evidence="13 17" type="primary">nadE</name>
    <name evidence="17" type="ORF">MJG50_15295</name>
</gene>
<evidence type="ECO:0000256" key="7">
    <source>
        <dbReference type="ARBA" id="ARBA00022842"/>
    </source>
</evidence>
<dbReference type="GO" id="GO:0008795">
    <property type="term" value="F:NAD+ synthase activity"/>
    <property type="evidence" value="ECO:0007669"/>
    <property type="project" value="UniProtKB-UniRule"/>
</dbReference>
<keyword evidence="5 13" id="KW-0547">Nucleotide-binding</keyword>
<feature type="binding site" description="in other chain" evidence="13">
    <location>
        <position position="138"/>
    </location>
    <ligand>
        <name>deamido-NAD(+)</name>
        <dbReference type="ChEBI" id="CHEBI:58437"/>
        <note>ligand shared between two neighboring subunits</note>
    </ligand>
</feature>
<dbReference type="GO" id="GO:0046872">
    <property type="term" value="F:metal ion binding"/>
    <property type="evidence" value="ECO:0007669"/>
    <property type="project" value="UniProtKB-KW"/>
</dbReference>
<comment type="similarity">
    <text evidence="1 13 14">Belongs to the NAD synthetase family.</text>
</comment>
<evidence type="ECO:0000256" key="2">
    <source>
        <dbReference type="ARBA" id="ARBA00011738"/>
    </source>
</evidence>
<keyword evidence="8 13" id="KW-0520">NAD</keyword>
<evidence type="ECO:0000259" key="16">
    <source>
        <dbReference type="Pfam" id="PF02540"/>
    </source>
</evidence>
<comment type="pathway">
    <text evidence="13">Cofactor biosynthesis; NAD(+) biosynthesis; NAD(+) from deamido-NAD(+) (ammonia route): step 1/1.</text>
</comment>
<comment type="catalytic activity">
    <reaction evidence="9 13 15">
        <text>deamido-NAD(+) + NH4(+) + ATP = AMP + diphosphate + NAD(+) + H(+)</text>
        <dbReference type="Rhea" id="RHEA:21188"/>
        <dbReference type="ChEBI" id="CHEBI:15378"/>
        <dbReference type="ChEBI" id="CHEBI:28938"/>
        <dbReference type="ChEBI" id="CHEBI:30616"/>
        <dbReference type="ChEBI" id="CHEBI:33019"/>
        <dbReference type="ChEBI" id="CHEBI:57540"/>
        <dbReference type="ChEBI" id="CHEBI:58437"/>
        <dbReference type="ChEBI" id="CHEBI:456215"/>
        <dbReference type="EC" id="6.3.1.5"/>
    </reaction>
</comment>
<feature type="binding site" evidence="13">
    <location>
        <position position="178"/>
    </location>
    <ligand>
        <name>deamido-NAD(+)</name>
        <dbReference type="ChEBI" id="CHEBI:58437"/>
        <note>ligand shared between two neighboring subunits</note>
    </ligand>
</feature>
<dbReference type="PANTHER" id="PTHR23090:SF7">
    <property type="entry name" value="NH(3)-DEPENDENT NAD(+) SYNTHETASE"/>
    <property type="match status" value="1"/>
</dbReference>
<evidence type="ECO:0000256" key="9">
    <source>
        <dbReference type="ARBA" id="ARBA00051206"/>
    </source>
</evidence>
<keyword evidence="6 13" id="KW-0067">ATP-binding</keyword>
<dbReference type="EMBL" id="JAKTTI010000026">
    <property type="protein sequence ID" value="MCH1626703.1"/>
    <property type="molecule type" value="Genomic_DNA"/>
</dbReference>
<evidence type="ECO:0000256" key="10">
    <source>
        <dbReference type="ARBA" id="ARBA00055966"/>
    </source>
</evidence>
<evidence type="ECO:0000256" key="14">
    <source>
        <dbReference type="RuleBase" id="RU003811"/>
    </source>
</evidence>
<feature type="binding site" description="in other chain" evidence="13">
    <location>
        <begin position="258"/>
        <end position="259"/>
    </location>
    <ligand>
        <name>deamido-NAD(+)</name>
        <dbReference type="ChEBI" id="CHEBI:58437"/>
        <note>ligand shared between two neighboring subunits</note>
    </ligand>
</feature>
<keyword evidence="18" id="KW-1185">Reference proteome</keyword>
<feature type="binding site" evidence="13">
    <location>
        <position position="209"/>
    </location>
    <ligand>
        <name>ATP</name>
        <dbReference type="ChEBI" id="CHEBI:30616"/>
    </ligand>
</feature>
<keyword evidence="4 13" id="KW-0479">Metal-binding</keyword>
<organism evidence="17 18">
    <name type="scientific">Fredinandcohnia quinoae</name>
    <dbReference type="NCBI Taxonomy" id="2918902"/>
    <lineage>
        <taxon>Bacteria</taxon>
        <taxon>Bacillati</taxon>
        <taxon>Bacillota</taxon>
        <taxon>Bacilli</taxon>
        <taxon>Bacillales</taxon>
        <taxon>Bacillaceae</taxon>
        <taxon>Fredinandcohnia</taxon>
    </lineage>
</organism>
<dbReference type="InterPro" id="IPR003694">
    <property type="entry name" value="NAD_synthase"/>
</dbReference>
<dbReference type="NCBIfam" id="TIGR00552">
    <property type="entry name" value="nadE"/>
    <property type="match status" value="1"/>
</dbReference>
<evidence type="ECO:0000256" key="5">
    <source>
        <dbReference type="ARBA" id="ARBA00022741"/>
    </source>
</evidence>
<evidence type="ECO:0000256" key="13">
    <source>
        <dbReference type="HAMAP-Rule" id="MF_00193"/>
    </source>
</evidence>
<dbReference type="RefSeq" id="WP_240256622.1">
    <property type="nucleotide sequence ID" value="NZ_JAKTTI010000026.1"/>
</dbReference>
<dbReference type="EC" id="6.3.1.5" evidence="11 13"/>
<feature type="binding site" evidence="13">
    <location>
        <position position="158"/>
    </location>
    <ligand>
        <name>ATP</name>
        <dbReference type="ChEBI" id="CHEBI:30616"/>
    </ligand>
</feature>
<dbReference type="GO" id="GO:0005524">
    <property type="term" value="F:ATP binding"/>
    <property type="evidence" value="ECO:0007669"/>
    <property type="project" value="UniProtKB-UniRule"/>
</dbReference>
<keyword evidence="7 13" id="KW-0460">Magnesium</keyword>
<feature type="binding site" description="in other chain" evidence="13">
    <location>
        <position position="171"/>
    </location>
    <ligand>
        <name>deamido-NAD(+)</name>
        <dbReference type="ChEBI" id="CHEBI:58437"/>
        <note>ligand shared between two neighboring subunits</note>
    </ligand>
</feature>
<feature type="binding site" evidence="13">
    <location>
        <position position="51"/>
    </location>
    <ligand>
        <name>Mg(2+)</name>
        <dbReference type="ChEBI" id="CHEBI:18420"/>
    </ligand>
</feature>
<comment type="subunit">
    <text evidence="2 13">Homodimer.</text>
</comment>
<evidence type="ECO:0000256" key="1">
    <source>
        <dbReference type="ARBA" id="ARBA00005859"/>
    </source>
</evidence>
<name>A0AAW5EC03_9BACI</name>
<dbReference type="GO" id="GO:0003952">
    <property type="term" value="F:NAD+ synthase (glutamine-hydrolyzing) activity"/>
    <property type="evidence" value="ECO:0007669"/>
    <property type="project" value="InterPro"/>
</dbReference>
<evidence type="ECO:0000256" key="12">
    <source>
        <dbReference type="ARBA" id="ARBA00070926"/>
    </source>
</evidence>
<keyword evidence="3 13" id="KW-0436">Ligase</keyword>
<comment type="function">
    <text evidence="10 13">Catalyzes the ATP-dependent amidation of deamido-NAD to form NAD. Uses ammonia as a nitrogen source.</text>
</comment>
<dbReference type="FunFam" id="3.40.50.620:FF:000015">
    <property type="entry name" value="NH(3)-dependent NAD(+) synthetase"/>
    <property type="match status" value="1"/>
</dbReference>
<proteinExistence type="inferred from homology"/>
<dbReference type="GO" id="GO:0005737">
    <property type="term" value="C:cytoplasm"/>
    <property type="evidence" value="ECO:0007669"/>
    <property type="project" value="InterPro"/>
</dbReference>
<sequence>MSIQHEIMKDLQVKAVIDPKEEIQNRVKFLKEYLLKTGAKGFVLGISGGQDSTLAGRLAQLAVEELRNEGKEAKFIAVRLPYKVQADDDDAMLALSFIQPDETVVFDVAHTVDAFENDYSTNMKQNLSDFNKGNVKARVRMIAQYAVGGMNNLLVIGTDHAAEAVTGFFTKYGDGGADLTPLTGLTKRQGRALLIELGATERLYLKAPTADLLDNKPLQTDETELGITYEAIDDYLEGKTVSGEIASKIEERYIKSKHKRHIPASLFDNWWK</sequence>
<dbReference type="GO" id="GO:0004359">
    <property type="term" value="F:glutaminase activity"/>
    <property type="evidence" value="ECO:0007669"/>
    <property type="project" value="InterPro"/>
</dbReference>
<dbReference type="InterPro" id="IPR022310">
    <property type="entry name" value="NAD/GMP_synthase"/>
</dbReference>
<dbReference type="AlphaFoldDB" id="A0AAW5EC03"/>
<evidence type="ECO:0000313" key="18">
    <source>
        <dbReference type="Proteomes" id="UP001431131"/>
    </source>
</evidence>
<protein>
    <recommendedName>
        <fullName evidence="12 13">NH(3)-dependent NAD(+) synthetase</fullName>
        <ecNumber evidence="11 13">6.3.1.5</ecNumber>
    </recommendedName>
</protein>
<dbReference type="HAMAP" id="MF_00193">
    <property type="entry name" value="NadE_ammonia_dep"/>
    <property type="match status" value="1"/>
</dbReference>
<reference evidence="17" key="1">
    <citation type="submission" date="2022-02" db="EMBL/GenBank/DDBJ databases">
        <title>Fredinandcohnia quinoae sp. nov. isolated from Chenopodium quinoa seeds.</title>
        <authorList>
            <person name="Saati-Santamaria Z."/>
            <person name="Flores-Felix J.D."/>
            <person name="Igual J.M."/>
            <person name="Velazquez E."/>
            <person name="Garcia-Fraile P."/>
            <person name="Martinez-Molina E."/>
        </authorList>
    </citation>
    <scope>NUCLEOTIDE SEQUENCE</scope>
    <source>
        <strain evidence="17">SECRCQ15</strain>
    </source>
</reference>
<dbReference type="NCBIfam" id="NF001979">
    <property type="entry name" value="PRK00768.1"/>
    <property type="match status" value="1"/>
</dbReference>
<dbReference type="InterPro" id="IPR022926">
    <property type="entry name" value="NH(3)-dep_NAD(+)_synth"/>
</dbReference>
<dbReference type="Gene3D" id="3.40.50.620">
    <property type="entry name" value="HUPs"/>
    <property type="match status" value="1"/>
</dbReference>
<evidence type="ECO:0000313" key="17">
    <source>
        <dbReference type="EMBL" id="MCH1626703.1"/>
    </source>
</evidence>
<comment type="caution">
    <text evidence="17">The sequence shown here is derived from an EMBL/GenBank/DDBJ whole genome shotgun (WGS) entry which is preliminary data.</text>
</comment>
<dbReference type="CDD" id="cd00553">
    <property type="entry name" value="NAD_synthase"/>
    <property type="match status" value="1"/>
</dbReference>
<accession>A0AAW5EC03</accession>
<feature type="binding site" evidence="13">
    <location>
        <begin position="45"/>
        <end position="52"/>
    </location>
    <ligand>
        <name>ATP</name>
        <dbReference type="ChEBI" id="CHEBI:30616"/>
    </ligand>
</feature>
<dbReference type="Proteomes" id="UP001431131">
    <property type="component" value="Unassembled WGS sequence"/>
</dbReference>
<feature type="domain" description="NAD/GMP synthase" evidence="16">
    <location>
        <begin position="23"/>
        <end position="263"/>
    </location>
</feature>
<evidence type="ECO:0000256" key="6">
    <source>
        <dbReference type="ARBA" id="ARBA00022840"/>
    </source>
</evidence>
<evidence type="ECO:0000256" key="15">
    <source>
        <dbReference type="RuleBase" id="RU003812"/>
    </source>
</evidence>
<evidence type="ECO:0000256" key="3">
    <source>
        <dbReference type="ARBA" id="ARBA00022598"/>
    </source>
</evidence>
<dbReference type="Pfam" id="PF02540">
    <property type="entry name" value="NAD_synthase"/>
    <property type="match status" value="1"/>
</dbReference>
<evidence type="ECO:0000256" key="11">
    <source>
        <dbReference type="ARBA" id="ARBA00066987"/>
    </source>
</evidence>
<evidence type="ECO:0000256" key="4">
    <source>
        <dbReference type="ARBA" id="ARBA00022723"/>
    </source>
</evidence>
<dbReference type="SUPFAM" id="SSF52402">
    <property type="entry name" value="Adenine nucleotide alpha hydrolases-like"/>
    <property type="match status" value="1"/>
</dbReference>
<dbReference type="PANTHER" id="PTHR23090">
    <property type="entry name" value="NH 3 /GLUTAMINE-DEPENDENT NAD + SYNTHETASE"/>
    <property type="match status" value="1"/>
</dbReference>